<dbReference type="PIRSF" id="PIRSF000521">
    <property type="entry name" value="Transaminase_4ab_Lys_Orn"/>
    <property type="match status" value="1"/>
</dbReference>
<name>A0AB34QSX1_BACPU</name>
<dbReference type="InterPro" id="IPR005814">
    <property type="entry name" value="Aminotrans_3"/>
</dbReference>
<dbReference type="Proteomes" id="UP000031978">
    <property type="component" value="Unassembled WGS sequence"/>
</dbReference>
<comment type="similarity">
    <text evidence="2 4">Belongs to the class-III pyridoxal-phosphate-dependent aminotransferase family.</text>
</comment>
<dbReference type="EC" id="2.6.1.62" evidence="5"/>
<dbReference type="AlphaFoldDB" id="A0AB34QSX1"/>
<comment type="cofactor">
    <cofactor evidence="1">
        <name>pyridoxal 5'-phosphate</name>
        <dbReference type="ChEBI" id="CHEBI:597326"/>
    </cofactor>
</comment>
<dbReference type="PROSITE" id="PS00600">
    <property type="entry name" value="AA_TRANSFER_CLASS_3"/>
    <property type="match status" value="1"/>
</dbReference>
<dbReference type="InterPro" id="IPR015424">
    <property type="entry name" value="PyrdxlP-dep_Trfase"/>
</dbReference>
<evidence type="ECO:0000256" key="1">
    <source>
        <dbReference type="ARBA" id="ARBA00001933"/>
    </source>
</evidence>
<dbReference type="PANTHER" id="PTHR43094:SF1">
    <property type="entry name" value="AMINOTRANSFERASE CLASS-III"/>
    <property type="match status" value="1"/>
</dbReference>
<dbReference type="InterPro" id="IPR015422">
    <property type="entry name" value="PyrdxlP-dep_Trfase_small"/>
</dbReference>
<organism evidence="5 6">
    <name type="scientific">Bacillus pumilus</name>
    <name type="common">Bacillus mesentericus</name>
    <dbReference type="NCBI Taxonomy" id="1408"/>
    <lineage>
        <taxon>Bacteria</taxon>
        <taxon>Bacillati</taxon>
        <taxon>Bacillota</taxon>
        <taxon>Bacilli</taxon>
        <taxon>Bacillales</taxon>
        <taxon>Bacillaceae</taxon>
        <taxon>Bacillus</taxon>
    </lineage>
</organism>
<gene>
    <name evidence="5" type="ORF">B4127_0661</name>
</gene>
<dbReference type="FunFam" id="3.40.640.10:FF:000004">
    <property type="entry name" value="Acetylornithine aminotransferase"/>
    <property type="match status" value="1"/>
</dbReference>
<dbReference type="EMBL" id="JXCL01000038">
    <property type="protein sequence ID" value="KIL13649.1"/>
    <property type="molecule type" value="Genomic_DNA"/>
</dbReference>
<evidence type="ECO:0000313" key="5">
    <source>
        <dbReference type="EMBL" id="KIL13649.1"/>
    </source>
</evidence>
<dbReference type="PANTHER" id="PTHR43094">
    <property type="entry name" value="AMINOTRANSFERASE"/>
    <property type="match status" value="1"/>
</dbReference>
<evidence type="ECO:0000313" key="6">
    <source>
        <dbReference type="Proteomes" id="UP000031978"/>
    </source>
</evidence>
<sequence>MKKKEAAADERGRNGKVETRDYLIKPMLNQHYPVAVKGEGIYLYDRDGKKYIDGSSGAVTASIGHGIREIIDAMTEQAEKVSFTYRSQFTNEPAEELAYELSTLCPGNLNWSFFVGSGSEATETAMKIAIQHWQEQGKAEKNHIISRWMSYHGITLGALSMSGHIARRERFEPLLEKNPVLSPPYSYRSWLPKEEGKQVEWYVQEFKTVIQRIGKERIAAFIAEPIVGASGAALVPPDGYFEAMKRVCEENDILMIADEVMTGFGRTGKMFAMEHWGVVPDIMVLGKGMSAGYSPIAAAVSADHVIAPILSGSGSVMAGHTYSGNPLSAAVSLAVIRYMKKHQLPDRADLSGRYLMNALKDMQTNHFIIGDVRGKGLLIGIEFVADRLSKTPFPAHAQMTNLVVETAKQNGLLLYPASAGEDGLGGAAVMIAPPLSITQQEMDELIQLFEQTITQVEQEVINRGFFPSAM</sequence>
<dbReference type="Pfam" id="PF00202">
    <property type="entry name" value="Aminotran_3"/>
    <property type="match status" value="1"/>
</dbReference>
<evidence type="ECO:0000256" key="2">
    <source>
        <dbReference type="ARBA" id="ARBA00008954"/>
    </source>
</evidence>
<keyword evidence="3 4" id="KW-0663">Pyridoxal phosphate</keyword>
<keyword evidence="5" id="KW-0032">Aminotransferase</keyword>
<evidence type="ECO:0000256" key="3">
    <source>
        <dbReference type="ARBA" id="ARBA00022898"/>
    </source>
</evidence>
<dbReference type="NCBIfam" id="NF005375">
    <property type="entry name" value="PRK06917.1"/>
    <property type="match status" value="1"/>
</dbReference>
<reference evidence="5 6" key="1">
    <citation type="submission" date="2014-12" db="EMBL/GenBank/DDBJ databases">
        <title>Draft Genome Sequences of Five Spore-Forming Food Isolates of Bacillus pumilus.</title>
        <authorList>
            <person name="de Jong A."/>
            <person name="van Heel A.J."/>
            <person name="Montalban-Lopez M."/>
            <person name="Krawczyk A.O."/>
            <person name="Berendsen E.M."/>
            <person name="Wells-Bennik M."/>
            <person name="Kuipers O.P."/>
        </authorList>
    </citation>
    <scope>NUCLEOTIDE SEQUENCE [LARGE SCALE GENOMIC DNA]</scope>
    <source>
        <strain evidence="5 6">B4127</strain>
    </source>
</reference>
<dbReference type="Gene3D" id="3.90.1150.10">
    <property type="entry name" value="Aspartate Aminotransferase, domain 1"/>
    <property type="match status" value="1"/>
</dbReference>
<accession>A0AB34QSX1</accession>
<dbReference type="GO" id="GO:0030170">
    <property type="term" value="F:pyridoxal phosphate binding"/>
    <property type="evidence" value="ECO:0007669"/>
    <property type="project" value="InterPro"/>
</dbReference>
<evidence type="ECO:0000256" key="4">
    <source>
        <dbReference type="RuleBase" id="RU003560"/>
    </source>
</evidence>
<dbReference type="Gene3D" id="3.40.640.10">
    <property type="entry name" value="Type I PLP-dependent aspartate aminotransferase-like (Major domain)"/>
    <property type="match status" value="1"/>
</dbReference>
<protein>
    <submittedName>
        <fullName evidence="5">Adenosylmethionine-8-amino-7-oxononanoate aminotransferase</fullName>
        <ecNumber evidence="5">2.6.1.62</ecNumber>
    </submittedName>
</protein>
<proteinExistence type="inferred from homology"/>
<dbReference type="SUPFAM" id="SSF53383">
    <property type="entry name" value="PLP-dependent transferases"/>
    <property type="match status" value="1"/>
</dbReference>
<dbReference type="GO" id="GO:0004015">
    <property type="term" value="F:adenosylmethionine-8-amino-7-oxononanoate transaminase activity"/>
    <property type="evidence" value="ECO:0007669"/>
    <property type="project" value="UniProtKB-EC"/>
</dbReference>
<dbReference type="InterPro" id="IPR015421">
    <property type="entry name" value="PyrdxlP-dep_Trfase_major"/>
</dbReference>
<dbReference type="CDD" id="cd00610">
    <property type="entry name" value="OAT_like"/>
    <property type="match status" value="1"/>
</dbReference>
<comment type="caution">
    <text evidence="5">The sequence shown here is derived from an EMBL/GenBank/DDBJ whole genome shotgun (WGS) entry which is preliminary data.</text>
</comment>
<keyword evidence="5" id="KW-0808">Transferase</keyword>
<dbReference type="InterPro" id="IPR049704">
    <property type="entry name" value="Aminotrans_3_PPA_site"/>
</dbReference>